<organism evidence="5 6">
    <name type="scientific">Luedemannella flava</name>
    <dbReference type="NCBI Taxonomy" id="349316"/>
    <lineage>
        <taxon>Bacteria</taxon>
        <taxon>Bacillati</taxon>
        <taxon>Actinomycetota</taxon>
        <taxon>Actinomycetes</taxon>
        <taxon>Micromonosporales</taxon>
        <taxon>Micromonosporaceae</taxon>
        <taxon>Luedemannella</taxon>
    </lineage>
</organism>
<dbReference type="Gene3D" id="3.40.50.150">
    <property type="entry name" value="Vaccinia Virus protein VP39"/>
    <property type="match status" value="1"/>
</dbReference>
<keyword evidence="2" id="KW-0238">DNA-binding</keyword>
<evidence type="ECO:0000259" key="4">
    <source>
        <dbReference type="Pfam" id="PF02384"/>
    </source>
</evidence>
<keyword evidence="1" id="KW-0680">Restriction system</keyword>
<dbReference type="Proteomes" id="UP001500218">
    <property type="component" value="Unassembled WGS sequence"/>
</dbReference>
<dbReference type="Pfam" id="PF02384">
    <property type="entry name" value="N6_Mtase"/>
    <property type="match status" value="1"/>
</dbReference>
<dbReference type="GO" id="GO:0008168">
    <property type="term" value="F:methyltransferase activity"/>
    <property type="evidence" value="ECO:0007669"/>
    <property type="project" value="UniProtKB-KW"/>
</dbReference>
<evidence type="ECO:0000256" key="1">
    <source>
        <dbReference type="ARBA" id="ARBA00022747"/>
    </source>
</evidence>
<evidence type="ECO:0000313" key="5">
    <source>
        <dbReference type="EMBL" id="GAA1796738.1"/>
    </source>
</evidence>
<feature type="domain" description="DNA methylase adenine-specific" evidence="4">
    <location>
        <begin position="114"/>
        <end position="316"/>
    </location>
</feature>
<dbReference type="InterPro" id="IPR044946">
    <property type="entry name" value="Restrct_endonuc_typeI_TRD_sf"/>
</dbReference>
<dbReference type="GO" id="GO:0032259">
    <property type="term" value="P:methylation"/>
    <property type="evidence" value="ECO:0007669"/>
    <property type="project" value="UniProtKB-KW"/>
</dbReference>
<feature type="region of interest" description="Disordered" evidence="3">
    <location>
        <begin position="62"/>
        <end position="81"/>
    </location>
</feature>
<comment type="caution">
    <text evidence="5">The sequence shown here is derived from an EMBL/GenBank/DDBJ whole genome shotgun (WGS) entry which is preliminary data.</text>
</comment>
<dbReference type="EMBL" id="BAAALT010000045">
    <property type="protein sequence ID" value="GAA1796738.1"/>
    <property type="molecule type" value="Genomic_DNA"/>
</dbReference>
<dbReference type="InterPro" id="IPR029063">
    <property type="entry name" value="SAM-dependent_MTases_sf"/>
</dbReference>
<dbReference type="Gene3D" id="3.90.220.20">
    <property type="entry name" value="DNA methylase specificity domains"/>
    <property type="match status" value="1"/>
</dbReference>
<name>A0ABN2LQE2_9ACTN</name>
<proteinExistence type="predicted"/>
<sequence length="562" mass="60071">MFAVTTNRDEVTAAEIARIAEVGRAAVSNWRRRYADFPQPVGGTPTSPTFAWADVEQWLRANGRLGNPPSGGPAEPVPGQNAPEMRMVAVPVMQGATLRRQMYMGQVKLAAAVAGLLPPLRQGTVVDPDCGLGAILAAVAGELPPTVRIVGQDPSTIDVNTANRLLAEAGAHHAEALVGSPFGEDALRAYRGTADLAVCLAPGRLDGESENWASELHWEFGQPSPADAALGWLQVCYGYLKPGGLAIVVMPYSASVRGSAKRIRAELLRSGALAQVVALPSGFGAPLSGPHQIWVLQRPSGRPSYTVRLVDLSETRPEDVPRDADGWERVYADRTLTAEVPSIELLDEDVLLLPARYVEPPVGDLSRDYADLRDALARAVDDLDVALPVFEATASVPFPLASVVDLIRAGALAIVDKDTALQPGDVIIPAGDRQFDATVAGDPPPDRPDRTAGEVVRCDPEQLDPYFLACFLRSGFNRRQATGTLGGTFRLDLRRCRVPRLPLAEQRRYGEAFRRLTEVTDRFDDAAAVATNALRTAVYGLTSGAFLPEDASGITSPQNGTA</sequence>
<evidence type="ECO:0000256" key="2">
    <source>
        <dbReference type="ARBA" id="ARBA00023125"/>
    </source>
</evidence>
<keyword evidence="6" id="KW-1185">Reference proteome</keyword>
<evidence type="ECO:0000313" key="6">
    <source>
        <dbReference type="Proteomes" id="UP001500218"/>
    </source>
</evidence>
<keyword evidence="5" id="KW-0489">Methyltransferase</keyword>
<reference evidence="5 6" key="1">
    <citation type="journal article" date="2019" name="Int. J. Syst. Evol. Microbiol.">
        <title>The Global Catalogue of Microorganisms (GCM) 10K type strain sequencing project: providing services to taxonomists for standard genome sequencing and annotation.</title>
        <authorList>
            <consortium name="The Broad Institute Genomics Platform"/>
            <consortium name="The Broad Institute Genome Sequencing Center for Infectious Disease"/>
            <person name="Wu L."/>
            <person name="Ma J."/>
        </authorList>
    </citation>
    <scope>NUCLEOTIDE SEQUENCE [LARGE SCALE GENOMIC DNA]</scope>
    <source>
        <strain evidence="5 6">JCM 13250</strain>
    </source>
</reference>
<protein>
    <submittedName>
        <fullName evidence="5">N-6 DNA methylase</fullName>
    </submittedName>
</protein>
<keyword evidence="5" id="KW-0808">Transferase</keyword>
<evidence type="ECO:0000256" key="3">
    <source>
        <dbReference type="SAM" id="MobiDB-lite"/>
    </source>
</evidence>
<dbReference type="SUPFAM" id="SSF53335">
    <property type="entry name" value="S-adenosyl-L-methionine-dependent methyltransferases"/>
    <property type="match status" value="1"/>
</dbReference>
<dbReference type="InterPro" id="IPR052916">
    <property type="entry name" value="Type-I_RE_MTase_Subunit"/>
</dbReference>
<dbReference type="InterPro" id="IPR003356">
    <property type="entry name" value="DNA_methylase_A-5"/>
</dbReference>
<accession>A0ABN2LQE2</accession>
<dbReference type="PANTHER" id="PTHR42998">
    <property type="entry name" value="TYPE I RESTRICTION ENZYME HINDVIIP M PROTEIN-RELATED"/>
    <property type="match status" value="1"/>
</dbReference>
<gene>
    <name evidence="5" type="ORF">GCM10009682_18030</name>
</gene>
<dbReference type="PANTHER" id="PTHR42998:SF1">
    <property type="entry name" value="TYPE I RESTRICTION ENZYME HINDI METHYLASE SUBUNIT"/>
    <property type="match status" value="1"/>
</dbReference>